<feature type="domain" description="YDG" evidence="2">
    <location>
        <begin position="507"/>
        <end position="586"/>
    </location>
</feature>
<dbReference type="Pfam" id="PF18657">
    <property type="entry name" value="YDG"/>
    <property type="match status" value="10"/>
</dbReference>
<reference evidence="5 6" key="1">
    <citation type="submission" date="2019-07" db="EMBL/GenBank/DDBJ databases">
        <authorList>
            <person name="Qu J.-H."/>
        </authorList>
    </citation>
    <scope>NUCLEOTIDE SEQUENCE [LARGE SCALE GENOMIC DNA]</scope>
    <source>
        <strain evidence="5 6">MDT1-10-3</strain>
    </source>
</reference>
<organism evidence="5 6">
    <name type="scientific">Rufibacter glacialis</name>
    <dbReference type="NCBI Taxonomy" id="1259555"/>
    <lineage>
        <taxon>Bacteria</taxon>
        <taxon>Pseudomonadati</taxon>
        <taxon>Bacteroidota</taxon>
        <taxon>Cytophagia</taxon>
        <taxon>Cytophagales</taxon>
        <taxon>Hymenobacteraceae</taxon>
        <taxon>Rufibacter</taxon>
    </lineage>
</organism>
<feature type="domain" description="Secretion system C-terminal sorting" evidence="4">
    <location>
        <begin position="2046"/>
        <end position="2118"/>
    </location>
</feature>
<dbReference type="Pfam" id="PF18676">
    <property type="entry name" value="MBG_2"/>
    <property type="match status" value="3"/>
</dbReference>
<feature type="domain" description="YDG" evidence="2">
    <location>
        <begin position="1103"/>
        <end position="1171"/>
    </location>
</feature>
<feature type="signal peptide" evidence="1">
    <location>
        <begin position="1"/>
        <end position="34"/>
    </location>
</feature>
<feature type="domain" description="YDG" evidence="2">
    <location>
        <begin position="677"/>
        <end position="749"/>
    </location>
</feature>
<feature type="domain" description="MBG" evidence="3">
    <location>
        <begin position="849"/>
        <end position="916"/>
    </location>
</feature>
<feature type="domain" description="YDG" evidence="2">
    <location>
        <begin position="1524"/>
        <end position="1599"/>
    </location>
</feature>
<feature type="domain" description="YDG" evidence="2">
    <location>
        <begin position="1182"/>
        <end position="1255"/>
    </location>
</feature>
<name>A0A5M8QBQ1_9BACT</name>
<dbReference type="RefSeq" id="WP_149099554.1">
    <property type="nucleotide sequence ID" value="NZ_BMMG01000005.1"/>
</dbReference>
<dbReference type="InterPro" id="IPR041248">
    <property type="entry name" value="YDG"/>
</dbReference>
<feature type="domain" description="YDG" evidence="2">
    <location>
        <begin position="1265"/>
        <end position="1339"/>
    </location>
</feature>
<dbReference type="Proteomes" id="UP000323866">
    <property type="component" value="Unassembled WGS sequence"/>
</dbReference>
<evidence type="ECO:0000313" key="5">
    <source>
        <dbReference type="EMBL" id="KAA6432523.1"/>
    </source>
</evidence>
<dbReference type="OrthoDB" id="1121493at2"/>
<dbReference type="InterPro" id="IPR026444">
    <property type="entry name" value="Secre_tail"/>
</dbReference>
<accession>A0A5M8QBQ1</accession>
<feature type="domain" description="YDG" evidence="2">
    <location>
        <begin position="927"/>
        <end position="1007"/>
    </location>
</feature>
<dbReference type="Gene3D" id="2.60.40.4070">
    <property type="match status" value="1"/>
</dbReference>
<feature type="domain" description="MBG" evidence="3">
    <location>
        <begin position="600"/>
        <end position="663"/>
    </location>
</feature>
<reference evidence="5 6" key="2">
    <citation type="submission" date="2019-09" db="EMBL/GenBank/DDBJ databases">
        <title>A bacterium isolated from glacier soil.</title>
        <authorList>
            <person name="Liu Q."/>
        </authorList>
    </citation>
    <scope>NUCLEOTIDE SEQUENCE [LARGE SCALE GENOMIC DNA]</scope>
    <source>
        <strain evidence="5 6">MDT1-10-3</strain>
    </source>
</reference>
<feature type="domain" description="MBG" evidence="3">
    <location>
        <begin position="1018"/>
        <end position="1083"/>
    </location>
</feature>
<dbReference type="Pfam" id="PF18962">
    <property type="entry name" value="Por_Secre_tail"/>
    <property type="match status" value="1"/>
</dbReference>
<feature type="domain" description="YDG" evidence="2">
    <location>
        <begin position="1443"/>
        <end position="1514"/>
    </location>
</feature>
<sequence length="2124" mass="215381">MNETLLPFSWTQSRRNGLLLFLFFSLFLSGGAFAQTNAYAAAGLPVPTVKSDKDDYAPGEVAIITGTGWTKDTQVDVHFEETPAYHLEHQHDFHGVVVDAMGNWRIEYPIELRHLGVAFDVSVVGKQTGYLALTHFTDDVALSVGGNSSLPISLNISADKAADAVTPAYTLIGTTANGSVRISEGPGNGNRGNISTNVTQLVLTAQNGWEFQQSGVSASGTSSDITSFGTISYTPRTITIPVKVIGTSTSDIIIINNVNIRPVNGNTIPNTGTITLSFNGSIAGATSPTSLASITQTAGVPSKLAFVQQPSNAHTGVAISPALTTQVQDQFGNSVSGTRTVGLTINNSGALGGTTSVSTSSSGLATFNNITVSPAGSYNLTASVTGSPSLTNALSNPFIISNLCNAPTITTLTSGQPVHQAKTYGDNATFTINATGVESYQWQVGTGSPIVWSNISNNDIYSGVTTSTLTLAKPGVEMSGRKYRVVLSACTPSQTTTSDAADLIVTPQNLRATSLVASKEYNGSPAPGTVSLGAVTGMVGTETLTITPQASNFSDANVGSAKATTITYILADGANGGKASNYAMAPFATTGEINPKPVLVTPIPNQSKVYGTPEPTFTFGNNAGLGESAFGTTKLARTPGEDVNTYSYSLGNLSAGTNYSLSLDGSNKFAITAKDITGTFASANKIYDGNPDAAATNRQLIGVIGSDAVTLNGGTATFADKNVGEAKTVTLSDATLAGAAAGNYRLATVNSTSASIGAKSLTAASTVASKVYNGSAAAGSVTLGTVSGLVDSETLAIIPTASNYVDANVGTTKATSISYTLANGTNGGLAANYSMAPLAASGEITAKQVTVVPNALTKVYGEEDQAFTYTLSEQPLAGITLSGALGREPGNNVGTYAYTLGSLSAGINYSLNLTNASPLATFAITAKEVSASFTADNKEYDGNATAVVLTRALAGVLSADASNVSLGTSGTASFASAAAGNGKTVTATGLTLTGPAAGNYRLATATATTTANITPKAITVTPIAGQTKVYGAADPTFTYTASESLLTGNSFSGNLAREAGAGVGQYAYTLGSLTAGTNYSLSLLGGGNKFAITAKEVTGSFLAASKTYDGTADATVTARSLGGLVGSDAVTLTGGTAAFADKNVGTGKTVTLTGAALAGAAAGNYTLAAVNTATANITAKDITGTFASATKVYDGNTNAAASNRQLVGVEGTDAVTLSGGTAAFSDKNVASGKTVTLSGAALAGVQAANYRLTSVATALADITSKDLVISISAQDKVYDGNASAVVSASITNGLVTGDKVTVSASNGLFNDKNAGTAKGISATVSKSGDDAGNYLANATASTSATINQKALTASSTVASKVYDGSAATGTVSLGVVTGLVNSETLVITPVAANFENANVGAAKATSISYVLANGTEGGLAANYSMASIAASGAITAKLISGSFTASDKVYDGLANAMVTGRSLNGVIPTDAASVSLTGGSAAFSDKNVANNKTVTLTGASLAGTGVGNYSLTSIATTTATITTRDLMVNATGKDKVYDGTTTATATLNDNRVAGDALNIGYASASFSDPTVGTNKAVVINGIAITGGADAGNYTLPNPTTSTTAQITKASTTTTLVTSAGQVRFMDNLTMTAKITPLNTGSALTGSVEFKIGSVIYGTVAVVPVPGSSDGSVQATLIKQVAELPSNYNLTATFSATNSNYSGSNGSKALTVTPRDASARDVNAGFYTGDVFAWTTSSTSSKATVTLIASLKDVNTPTGDLRAAKVTFYYVNGTTLTPIPSAKDLPVGLVDVNDGSVGFATATVQFDIGSNNAMDYQVAVGVSGAYTNQPSTAQAIITVSKPVPGGFIVGGSQMTNKNSNGYLKGQEGMNTDYQFDIQYTKSGTSPKGKAKVMIRSYYKPDGTLDSKLHTYLITTNAIATLNITKAPDGSATGNFSAKANIVEQLDDLSIVAIEGGSTFQMEAYQRNCDQQVAITLFRKAGGIWFSSNWTGSNTVKQQVNATSKVFVEGGGTMACSTPTTPVATTSKAVIATAPEKAAKAEPKLTSYPNPLTDEATVEFSVTQNEEYSLDVYDMKGALVKHLQKGKAGSSETITATWNARTSNVGVYIIRLSTSNKVKTLRVMRQ</sequence>
<feature type="domain" description="YDG" evidence="2">
    <location>
        <begin position="1348"/>
        <end position="1429"/>
    </location>
</feature>
<dbReference type="InterPro" id="IPR041286">
    <property type="entry name" value="MBG_2"/>
</dbReference>
<comment type="caution">
    <text evidence="5">The sequence shown here is derived from an EMBL/GenBank/DDBJ whole genome shotgun (WGS) entry which is preliminary data.</text>
</comment>
<feature type="domain" description="YDG" evidence="2">
    <location>
        <begin position="759"/>
        <end position="837"/>
    </location>
</feature>
<feature type="chain" id="PRO_5024382793" evidence="1">
    <location>
        <begin position="35"/>
        <end position="2124"/>
    </location>
</feature>
<gene>
    <name evidence="5" type="ORF">FOE74_15625</name>
</gene>
<evidence type="ECO:0000259" key="2">
    <source>
        <dbReference type="Pfam" id="PF18657"/>
    </source>
</evidence>
<evidence type="ECO:0000259" key="3">
    <source>
        <dbReference type="Pfam" id="PF18676"/>
    </source>
</evidence>
<evidence type="ECO:0000256" key="1">
    <source>
        <dbReference type="SAM" id="SignalP"/>
    </source>
</evidence>
<dbReference type="NCBIfam" id="TIGR04183">
    <property type="entry name" value="Por_Secre_tail"/>
    <property type="match status" value="1"/>
</dbReference>
<evidence type="ECO:0000313" key="6">
    <source>
        <dbReference type="Proteomes" id="UP000323866"/>
    </source>
</evidence>
<dbReference type="EMBL" id="VKKZ01000022">
    <property type="protein sequence ID" value="KAA6432523.1"/>
    <property type="molecule type" value="Genomic_DNA"/>
</dbReference>
<proteinExistence type="predicted"/>
<evidence type="ECO:0000259" key="4">
    <source>
        <dbReference type="Pfam" id="PF18962"/>
    </source>
</evidence>
<protein>
    <submittedName>
        <fullName evidence="5">T9SS type A sorting domain-containing protein</fullName>
    </submittedName>
</protein>
<keyword evidence="1" id="KW-0732">Signal</keyword>